<feature type="region of interest" description="Disordered" evidence="1">
    <location>
        <begin position="1"/>
        <end position="31"/>
    </location>
</feature>
<dbReference type="Proteomes" id="UP000005237">
    <property type="component" value="Unassembled WGS sequence"/>
</dbReference>
<feature type="compositionally biased region" description="Basic residues" evidence="1">
    <location>
        <begin position="1"/>
        <end position="13"/>
    </location>
</feature>
<name>A0A8R1IKV2_CAEJA</name>
<evidence type="ECO:0000256" key="1">
    <source>
        <dbReference type="SAM" id="MobiDB-lite"/>
    </source>
</evidence>
<organism evidence="2 3">
    <name type="scientific">Caenorhabditis japonica</name>
    <dbReference type="NCBI Taxonomy" id="281687"/>
    <lineage>
        <taxon>Eukaryota</taxon>
        <taxon>Metazoa</taxon>
        <taxon>Ecdysozoa</taxon>
        <taxon>Nematoda</taxon>
        <taxon>Chromadorea</taxon>
        <taxon>Rhabditida</taxon>
        <taxon>Rhabditina</taxon>
        <taxon>Rhabditomorpha</taxon>
        <taxon>Rhabditoidea</taxon>
        <taxon>Rhabditidae</taxon>
        <taxon>Peloderinae</taxon>
        <taxon>Caenorhabditis</taxon>
    </lineage>
</organism>
<keyword evidence="3" id="KW-1185">Reference proteome</keyword>
<sequence>MNSRRKQQPKKSVMRPDAASNQQDDHIPVDPTVISQPVQRTEHVENVAPSEDDNLLKKIIEALATLESREQLAFKENA</sequence>
<proteinExistence type="predicted"/>
<protein>
    <submittedName>
        <fullName evidence="2">Uncharacterized protein</fullName>
    </submittedName>
</protein>
<reference evidence="3" key="1">
    <citation type="submission" date="2010-08" db="EMBL/GenBank/DDBJ databases">
        <authorList>
            <consortium name="Caenorhabditis japonica Sequencing Consortium"/>
            <person name="Wilson R.K."/>
        </authorList>
    </citation>
    <scope>NUCLEOTIDE SEQUENCE [LARGE SCALE GENOMIC DNA]</scope>
    <source>
        <strain evidence="3">DF5081</strain>
    </source>
</reference>
<accession>A0A8R1IKV2</accession>
<evidence type="ECO:0000313" key="2">
    <source>
        <dbReference type="EnsemblMetazoa" id="CJA36758.1"/>
    </source>
</evidence>
<reference evidence="2" key="2">
    <citation type="submission" date="2022-06" db="UniProtKB">
        <authorList>
            <consortium name="EnsemblMetazoa"/>
        </authorList>
    </citation>
    <scope>IDENTIFICATION</scope>
    <source>
        <strain evidence="2">DF5081</strain>
    </source>
</reference>
<evidence type="ECO:0000313" key="3">
    <source>
        <dbReference type="Proteomes" id="UP000005237"/>
    </source>
</evidence>
<dbReference type="AlphaFoldDB" id="A0A8R1IKV2"/>
<dbReference type="EnsemblMetazoa" id="CJA36758.1">
    <property type="protein sequence ID" value="CJA36758.1"/>
    <property type="gene ID" value="WBGene00212605"/>
</dbReference>